<dbReference type="CDD" id="cd00995">
    <property type="entry name" value="PBP2_NikA_DppA_OppA_like"/>
    <property type="match status" value="1"/>
</dbReference>
<feature type="domain" description="Solute-binding protein family 5" evidence="2">
    <location>
        <begin position="101"/>
        <end position="445"/>
    </location>
</feature>
<dbReference type="Gene3D" id="3.10.105.10">
    <property type="entry name" value="Dipeptide-binding Protein, Domain 3"/>
    <property type="match status" value="1"/>
</dbReference>
<dbReference type="GO" id="GO:0043190">
    <property type="term" value="C:ATP-binding cassette (ABC) transporter complex"/>
    <property type="evidence" value="ECO:0007669"/>
    <property type="project" value="InterPro"/>
</dbReference>
<evidence type="ECO:0000313" key="4">
    <source>
        <dbReference type="Proteomes" id="UP000292695"/>
    </source>
</evidence>
<evidence type="ECO:0000259" key="2">
    <source>
        <dbReference type="Pfam" id="PF00496"/>
    </source>
</evidence>
<dbReference type="PANTHER" id="PTHR30290:SF38">
    <property type="entry name" value="D,D-DIPEPTIDE-BINDING PERIPLASMIC PROTEIN DDPA-RELATED"/>
    <property type="match status" value="1"/>
</dbReference>
<dbReference type="Gene3D" id="3.90.76.10">
    <property type="entry name" value="Dipeptide-binding Protein, Domain 1"/>
    <property type="match status" value="1"/>
</dbReference>
<sequence length="524" mass="56477">MTPIVRTSADRKDVMTRSPASGKAWRAAVGLALAAALALTGCSTTSGGGGGSGKSEITVAGTYPIQNLDPASPSGGSNTGTQLVAQELFSRLVRVRPDGTVEGDLATEWKANATASEYTFTLRKDVKFSDGSPLTADDVVASFKRLLDLKSTNAANFTDYTMTAPSPDQVVLKATKPDAAILRKLSIFYVIPAKVTGEDPDFFKSPVGSGPFKLEKFDPSGSVALVPNANYYAGVPKLDRVTFRTMPELAARMTALRTGEADLIWGIPDDQLSQVKSDSNLTVETVQSTAVFTMWFNSSEPALRDAKVRRALWQAVDFPTIIKQLYPETGSLADSPVSPVTLGYVKQQPVSYDPTAAKAALTAAGFDFGKKLRLQFANAEFRPFNQAIVSDLQKIGVQVDLLEKEQAVFTKDLLALNWDVNFQQLSNPTYDAANTLGRLYTCKAKRNGYCNPELDKLLAAAAASPDEKERTRLYGEASKIIWSDAVGMFPMAVKYAYAWNKRLTGFTPDPAGLPDLAKVQVSSS</sequence>
<dbReference type="PIRSF" id="PIRSF002741">
    <property type="entry name" value="MppA"/>
    <property type="match status" value="1"/>
</dbReference>
<comment type="caution">
    <text evidence="3">The sequence shown here is derived from an EMBL/GenBank/DDBJ whole genome shotgun (WGS) entry which is preliminary data.</text>
</comment>
<dbReference type="PANTHER" id="PTHR30290">
    <property type="entry name" value="PERIPLASMIC BINDING COMPONENT OF ABC TRANSPORTER"/>
    <property type="match status" value="1"/>
</dbReference>
<dbReference type="GO" id="GO:1904680">
    <property type="term" value="F:peptide transmembrane transporter activity"/>
    <property type="evidence" value="ECO:0007669"/>
    <property type="project" value="TreeGrafter"/>
</dbReference>
<dbReference type="Gene3D" id="3.40.190.10">
    <property type="entry name" value="Periplasmic binding protein-like II"/>
    <property type="match status" value="1"/>
</dbReference>
<dbReference type="OrthoDB" id="9764591at2"/>
<proteinExistence type="predicted"/>
<accession>A0A4R0J0J6</accession>
<gene>
    <name evidence="3" type="ORF">E0H50_12045</name>
</gene>
<evidence type="ECO:0000256" key="1">
    <source>
        <dbReference type="ARBA" id="ARBA00022729"/>
    </source>
</evidence>
<dbReference type="InterPro" id="IPR039424">
    <property type="entry name" value="SBP_5"/>
</dbReference>
<organism evidence="3 4">
    <name type="scientific">Kribbella sindirgiensis</name>
    <dbReference type="NCBI Taxonomy" id="1124744"/>
    <lineage>
        <taxon>Bacteria</taxon>
        <taxon>Bacillati</taxon>
        <taxon>Actinomycetota</taxon>
        <taxon>Actinomycetes</taxon>
        <taxon>Propionibacteriales</taxon>
        <taxon>Kribbellaceae</taxon>
        <taxon>Kribbella</taxon>
    </lineage>
</organism>
<dbReference type="AlphaFoldDB" id="A0A4R0J0J6"/>
<dbReference type="Pfam" id="PF00496">
    <property type="entry name" value="SBP_bac_5"/>
    <property type="match status" value="1"/>
</dbReference>
<reference evidence="3 4" key="1">
    <citation type="submission" date="2019-02" db="EMBL/GenBank/DDBJ databases">
        <title>Kribbella capetownensis sp. nov. and Kribbella speibonae sp. nov., isolated from soil.</title>
        <authorList>
            <person name="Curtis S.M."/>
            <person name="Norton I."/>
            <person name="Everest G.J."/>
            <person name="Meyers P.R."/>
        </authorList>
    </citation>
    <scope>NUCLEOTIDE SEQUENCE [LARGE SCALE GENOMIC DNA]</scope>
    <source>
        <strain evidence="3 4">DSM 27082</strain>
    </source>
</reference>
<dbReference type="InterPro" id="IPR030678">
    <property type="entry name" value="Peptide/Ni-bd"/>
</dbReference>
<dbReference type="GO" id="GO:0042597">
    <property type="term" value="C:periplasmic space"/>
    <property type="evidence" value="ECO:0007669"/>
    <property type="project" value="UniProtKB-ARBA"/>
</dbReference>
<dbReference type="SUPFAM" id="SSF53850">
    <property type="entry name" value="Periplasmic binding protein-like II"/>
    <property type="match status" value="1"/>
</dbReference>
<keyword evidence="4" id="KW-1185">Reference proteome</keyword>
<dbReference type="Proteomes" id="UP000292695">
    <property type="component" value="Unassembled WGS sequence"/>
</dbReference>
<name>A0A4R0J0J6_9ACTN</name>
<evidence type="ECO:0000313" key="3">
    <source>
        <dbReference type="EMBL" id="TCC34645.1"/>
    </source>
</evidence>
<dbReference type="EMBL" id="SJKA01000004">
    <property type="protein sequence ID" value="TCC34645.1"/>
    <property type="molecule type" value="Genomic_DNA"/>
</dbReference>
<keyword evidence="1" id="KW-0732">Signal</keyword>
<dbReference type="InterPro" id="IPR000914">
    <property type="entry name" value="SBP_5_dom"/>
</dbReference>
<dbReference type="GO" id="GO:0015833">
    <property type="term" value="P:peptide transport"/>
    <property type="evidence" value="ECO:0007669"/>
    <property type="project" value="TreeGrafter"/>
</dbReference>
<protein>
    <submittedName>
        <fullName evidence="3">ABC transporter substrate-binding protein</fullName>
    </submittedName>
</protein>